<dbReference type="VEuPathDB" id="VectorBase:PPAI006367"/>
<feature type="compositionally biased region" description="Polar residues" evidence="6">
    <location>
        <begin position="331"/>
        <end position="341"/>
    </location>
</feature>
<protein>
    <recommendedName>
        <fullName evidence="7">PSP proline-rich domain-containing protein</fullName>
    </recommendedName>
</protein>
<keyword evidence="2" id="KW-0479">Metal-binding</keyword>
<keyword evidence="9" id="KW-1185">Reference proteome</keyword>
<feature type="compositionally biased region" description="Basic and acidic residues" evidence="6">
    <location>
        <begin position="416"/>
        <end position="429"/>
    </location>
</feature>
<feature type="region of interest" description="Disordered" evidence="6">
    <location>
        <begin position="404"/>
        <end position="446"/>
    </location>
</feature>
<feature type="region of interest" description="Disordered" evidence="6">
    <location>
        <begin position="329"/>
        <end position="391"/>
    </location>
</feature>
<evidence type="ECO:0000313" key="8">
    <source>
        <dbReference type="EnsemblMetazoa" id="PPAI006367-PA"/>
    </source>
</evidence>
<feature type="compositionally biased region" description="Polar residues" evidence="6">
    <location>
        <begin position="355"/>
        <end position="390"/>
    </location>
</feature>
<dbReference type="Pfam" id="PF04046">
    <property type="entry name" value="PSP"/>
    <property type="match status" value="1"/>
</dbReference>
<dbReference type="Proteomes" id="UP000092462">
    <property type="component" value="Unassembled WGS sequence"/>
</dbReference>
<feature type="compositionally biased region" description="Low complexity" evidence="6">
    <location>
        <begin position="404"/>
        <end position="415"/>
    </location>
</feature>
<dbReference type="VEuPathDB" id="VectorBase:PPAPM1_002642"/>
<dbReference type="SMART" id="SM00581">
    <property type="entry name" value="PSP"/>
    <property type="match status" value="1"/>
</dbReference>
<dbReference type="GO" id="GO:0003723">
    <property type="term" value="F:RNA binding"/>
    <property type="evidence" value="ECO:0007669"/>
    <property type="project" value="TreeGrafter"/>
</dbReference>
<evidence type="ECO:0000259" key="7">
    <source>
        <dbReference type="SMART" id="SM00581"/>
    </source>
</evidence>
<dbReference type="PANTHER" id="PTHR13316">
    <property type="entry name" value="ZINC FINGER, CCHC DOMAIN CONTAINING 8"/>
    <property type="match status" value="1"/>
</dbReference>
<evidence type="ECO:0000256" key="4">
    <source>
        <dbReference type="ARBA" id="ARBA00022833"/>
    </source>
</evidence>
<evidence type="ECO:0000256" key="3">
    <source>
        <dbReference type="ARBA" id="ARBA00022771"/>
    </source>
</evidence>
<organism evidence="8 9">
    <name type="scientific">Phlebotomus papatasi</name>
    <name type="common">Sandfly</name>
    <dbReference type="NCBI Taxonomy" id="29031"/>
    <lineage>
        <taxon>Eukaryota</taxon>
        <taxon>Metazoa</taxon>
        <taxon>Ecdysozoa</taxon>
        <taxon>Arthropoda</taxon>
        <taxon>Hexapoda</taxon>
        <taxon>Insecta</taxon>
        <taxon>Pterygota</taxon>
        <taxon>Neoptera</taxon>
        <taxon>Endopterygota</taxon>
        <taxon>Diptera</taxon>
        <taxon>Nematocera</taxon>
        <taxon>Psychodoidea</taxon>
        <taxon>Psychodidae</taxon>
        <taxon>Phlebotomus</taxon>
        <taxon>Phlebotomus</taxon>
    </lineage>
</organism>
<dbReference type="EMBL" id="AJVK01032916">
    <property type="status" value="NOT_ANNOTATED_CDS"/>
    <property type="molecule type" value="Genomic_DNA"/>
</dbReference>
<evidence type="ECO:0000256" key="2">
    <source>
        <dbReference type="ARBA" id="ARBA00022723"/>
    </source>
</evidence>
<accession>A0A1B0DEL8</accession>
<dbReference type="InterPro" id="IPR006568">
    <property type="entry name" value="PSP_pro-rich"/>
</dbReference>
<evidence type="ECO:0000313" key="9">
    <source>
        <dbReference type="Proteomes" id="UP000092462"/>
    </source>
</evidence>
<name>A0A1B0DEL8_PHLPP</name>
<proteinExistence type="predicted"/>
<dbReference type="EnsemblMetazoa" id="PPAI006367-RA">
    <property type="protein sequence ID" value="PPAI006367-PA"/>
    <property type="gene ID" value="PPAI006367"/>
</dbReference>
<feature type="compositionally biased region" description="Acidic residues" evidence="6">
    <location>
        <begin position="342"/>
        <end position="354"/>
    </location>
</feature>
<evidence type="ECO:0000256" key="6">
    <source>
        <dbReference type="SAM" id="MobiDB-lite"/>
    </source>
</evidence>
<evidence type="ECO:0000256" key="5">
    <source>
        <dbReference type="ARBA" id="ARBA00023242"/>
    </source>
</evidence>
<dbReference type="InterPro" id="IPR052115">
    <property type="entry name" value="NEXT_complex_subunit_ZCCHC8"/>
</dbReference>
<sequence>MSKTIDLNSSDCQVIEEHVSIVNLDTTEEELAVPEEDAEKPEPFLHMEFQDENACKCLLEKIRRSVESFLKTKDKKVRVVVDESGQKADIFAEEASEAGSIFMVDNKPSIRLKTNEVPTYLPSERSTLHNGELPGNKVTFKKTPMCYNCSGSHSLIECTQPRNPDRIRRARMQNANSKLERYHTDIEQKFAHIKPGRFSENLRKALGLHRKNLPVFVYRMRLLGYPPGWLEEAKISHSGLNLFDSEGRSVRPDTLEDGEVHELRAQYNPERIIDFPGFNVDPPKGSVDEAQLYGVPPMMQYHRKEVMFKMFGLEESQPGYKRKKLGELEATSPNGDANTESQDMDIADNDESETSPEQHFALSTNEESSQSSKTDQEASQESENGRTSPSLDELQAAQERLLEELNSNSSSGESSRSGKERPRTPENRGKSLSTMPGTPILVPFSPYSRLPDGDRWAKGVSGVIDFENLPDSTGKYEKMKGVLEKVRETVCKIHKE</sequence>
<keyword evidence="4" id="KW-0862">Zinc</keyword>
<dbReference type="EMBL" id="AJVK01032917">
    <property type="status" value="NOT_ANNOTATED_CDS"/>
    <property type="molecule type" value="Genomic_DNA"/>
</dbReference>
<dbReference type="GO" id="GO:0008270">
    <property type="term" value="F:zinc ion binding"/>
    <property type="evidence" value="ECO:0007669"/>
    <property type="project" value="UniProtKB-KW"/>
</dbReference>
<dbReference type="PANTHER" id="PTHR13316:SF0">
    <property type="entry name" value="ZINC FINGER CCHC DOMAIN-CONTAINING PROTEIN 8"/>
    <property type="match status" value="1"/>
</dbReference>
<feature type="domain" description="PSP proline-rich" evidence="7">
    <location>
        <begin position="190"/>
        <end position="242"/>
    </location>
</feature>
<dbReference type="GO" id="GO:0071013">
    <property type="term" value="C:catalytic step 2 spliceosome"/>
    <property type="evidence" value="ECO:0007669"/>
    <property type="project" value="TreeGrafter"/>
</dbReference>
<evidence type="ECO:0000256" key="1">
    <source>
        <dbReference type="ARBA" id="ARBA00004123"/>
    </source>
</evidence>
<dbReference type="AlphaFoldDB" id="A0A1B0DEL8"/>
<comment type="subcellular location">
    <subcellularLocation>
        <location evidence="1">Nucleus</location>
    </subcellularLocation>
</comment>
<keyword evidence="3" id="KW-0863">Zinc-finger</keyword>
<reference evidence="8" key="1">
    <citation type="submission" date="2022-08" db="UniProtKB">
        <authorList>
            <consortium name="EnsemblMetazoa"/>
        </authorList>
    </citation>
    <scope>IDENTIFICATION</scope>
    <source>
        <strain evidence="8">Israel</strain>
    </source>
</reference>
<keyword evidence="5" id="KW-0539">Nucleus</keyword>